<proteinExistence type="predicted"/>
<reference evidence="1 2" key="2">
    <citation type="journal article" date="2010" name="Stand. Genomic Sci.">
        <title>Complete genome sequence of the Medicago microsymbiont Ensifer (Sinorhizobium) medicae strain WSM419.</title>
        <authorList>
            <person name="Reeve W."/>
            <person name="Chain P."/>
            <person name="O'Hara G."/>
            <person name="Ardley J."/>
            <person name="Nandesena K."/>
            <person name="Brau L."/>
            <person name="Tiwari R."/>
            <person name="Malfatti S."/>
            <person name="Kiss H."/>
            <person name="Lapidus A."/>
            <person name="Copeland A."/>
            <person name="Nolan M."/>
            <person name="Land M."/>
            <person name="Hauser L."/>
            <person name="Chang Y.J."/>
            <person name="Ivanova N."/>
            <person name="Mavromatis K."/>
            <person name="Markowitz V."/>
            <person name="Kyrpides N."/>
            <person name="Gollagher M."/>
            <person name="Yates R."/>
            <person name="Dilworth M."/>
            <person name="Howieson J."/>
        </authorList>
    </citation>
    <scope>NUCLEOTIDE SEQUENCE [LARGE SCALE GENOMIC DNA]</scope>
    <source>
        <strain evidence="1 2">WSM419</strain>
    </source>
</reference>
<accession>A6U948</accession>
<evidence type="ECO:0000313" key="1">
    <source>
        <dbReference type="EMBL" id="ABR60178.1"/>
    </source>
</evidence>
<dbReference type="OrthoDB" id="8402460at2"/>
<dbReference type="HOGENOM" id="CLU_1873773_0_0_5"/>
<sequence>MADITVTPSGVIAGSNAAVTHGTAGETITAGQVVYQNASTKKWMLADNDSATAAARQASGIALNGASLDQPIAVQKSGDITVGGTLVAGVSYYLSATPGGIAPYADILAGDYVCLLGMSKSTTVLALDISYTGVAL</sequence>
<dbReference type="EMBL" id="CP000738">
    <property type="protein sequence ID" value="ABR60178.1"/>
    <property type="molecule type" value="Genomic_DNA"/>
</dbReference>
<evidence type="ECO:0008006" key="3">
    <source>
        <dbReference type="Google" id="ProtNLM"/>
    </source>
</evidence>
<dbReference type="STRING" id="366394.Smed_1328"/>
<dbReference type="AlphaFoldDB" id="A6U948"/>
<dbReference type="KEGG" id="smd:Smed_1328"/>
<dbReference type="Proteomes" id="UP000001108">
    <property type="component" value="Chromosome"/>
</dbReference>
<evidence type="ECO:0000313" key="2">
    <source>
        <dbReference type="Proteomes" id="UP000001108"/>
    </source>
</evidence>
<reference evidence="2" key="1">
    <citation type="submission" date="2007-06" db="EMBL/GenBank/DDBJ databases">
        <title>Complete sequence of Sinorhizobium medicae WSM419 chromosome.</title>
        <authorList>
            <consortium name="US DOE Joint Genome Institute"/>
            <person name="Copeland A."/>
            <person name="Lucas S."/>
            <person name="Lapidus A."/>
            <person name="Barry K."/>
            <person name="Glavina del Rio T."/>
            <person name="Dalin E."/>
            <person name="Tice H."/>
            <person name="Pitluck S."/>
            <person name="Chain P."/>
            <person name="Malfatti S."/>
            <person name="Shin M."/>
            <person name="Vergez L."/>
            <person name="Schmutz J."/>
            <person name="Larimer F."/>
            <person name="Land M."/>
            <person name="Hauser L."/>
            <person name="Kyrpides N."/>
            <person name="Mikhailova N."/>
            <person name="Reeve W.G."/>
            <person name="Richardson P."/>
        </authorList>
    </citation>
    <scope>NUCLEOTIDE SEQUENCE [LARGE SCALE GENOMIC DNA]</scope>
    <source>
        <strain evidence="2">WSM419</strain>
    </source>
</reference>
<dbReference type="eggNOG" id="ENOG50337ER">
    <property type="taxonomic scope" value="Bacteria"/>
</dbReference>
<protein>
    <recommendedName>
        <fullName evidence="3">DUF2190 family protein</fullName>
    </recommendedName>
</protein>
<gene>
    <name evidence="1" type="ordered locus">Smed_1328</name>
</gene>
<name>A6U948_SINMW</name>
<organism evidence="1 2">
    <name type="scientific">Sinorhizobium medicae (strain WSM419)</name>
    <name type="common">Ensifer medicae</name>
    <dbReference type="NCBI Taxonomy" id="366394"/>
    <lineage>
        <taxon>Bacteria</taxon>
        <taxon>Pseudomonadati</taxon>
        <taxon>Pseudomonadota</taxon>
        <taxon>Alphaproteobacteria</taxon>
        <taxon>Hyphomicrobiales</taxon>
        <taxon>Rhizobiaceae</taxon>
        <taxon>Sinorhizobium/Ensifer group</taxon>
        <taxon>Sinorhizobium</taxon>
    </lineage>
</organism>
<dbReference type="RefSeq" id="WP_011975488.1">
    <property type="nucleotide sequence ID" value="NC_009636.1"/>
</dbReference>